<keyword evidence="9" id="KW-0808">Transferase</keyword>
<comment type="subcellular location">
    <subcellularLocation>
        <location evidence="1">Cytoplasm</location>
    </subcellularLocation>
</comment>
<keyword evidence="10" id="KW-1185">Reference proteome</keyword>
<evidence type="ECO:0000256" key="5">
    <source>
        <dbReference type="ARBA" id="ARBA00022694"/>
    </source>
</evidence>
<keyword evidence="8" id="KW-0378">Hydrolase</keyword>
<dbReference type="InterPro" id="IPR043129">
    <property type="entry name" value="ATPase_NBD"/>
</dbReference>
<evidence type="ECO:0000256" key="1">
    <source>
        <dbReference type="ARBA" id="ARBA00004496"/>
    </source>
</evidence>
<evidence type="ECO:0000259" key="7">
    <source>
        <dbReference type="Pfam" id="PF00814"/>
    </source>
</evidence>
<dbReference type="STRING" id="2340.JV46_19770"/>
<dbReference type="RefSeq" id="WP_043115522.1">
    <property type="nucleotide sequence ID" value="NZ_JRAA01000001.1"/>
</dbReference>
<organism evidence="8 10">
    <name type="scientific">Solemya velum gill symbiont</name>
    <dbReference type="NCBI Taxonomy" id="2340"/>
    <lineage>
        <taxon>Bacteria</taxon>
        <taxon>Pseudomonadati</taxon>
        <taxon>Pseudomonadota</taxon>
        <taxon>Gammaproteobacteria</taxon>
        <taxon>sulfur-oxidizing symbionts</taxon>
    </lineage>
</organism>
<dbReference type="PATRIC" id="fig|2340.3.peg.352"/>
<dbReference type="GO" id="GO:0016740">
    <property type="term" value="F:transferase activity"/>
    <property type="evidence" value="ECO:0007669"/>
    <property type="project" value="UniProtKB-KW"/>
</dbReference>
<evidence type="ECO:0000256" key="2">
    <source>
        <dbReference type="ARBA" id="ARBA00010493"/>
    </source>
</evidence>
<dbReference type="EMBL" id="JRAA01000001">
    <property type="protein sequence ID" value="KHF25839.1"/>
    <property type="molecule type" value="Genomic_DNA"/>
</dbReference>
<dbReference type="Proteomes" id="UP000030856">
    <property type="component" value="Unassembled WGS sequence"/>
</dbReference>
<dbReference type="InterPro" id="IPR000905">
    <property type="entry name" value="Gcp-like_dom"/>
</dbReference>
<dbReference type="SUPFAM" id="SSF53067">
    <property type="entry name" value="Actin-like ATPase domain"/>
    <property type="match status" value="2"/>
</dbReference>
<dbReference type="Proteomes" id="UP000190962">
    <property type="component" value="Unassembled WGS sequence"/>
</dbReference>
<dbReference type="GO" id="GO:0008233">
    <property type="term" value="F:peptidase activity"/>
    <property type="evidence" value="ECO:0007669"/>
    <property type="project" value="UniProtKB-KW"/>
</dbReference>
<feature type="domain" description="Gcp-like" evidence="7">
    <location>
        <begin position="30"/>
        <end position="223"/>
    </location>
</feature>
<dbReference type="FunFam" id="3.30.420.40:FF:000097">
    <property type="entry name" value="tRNA threonylcarbamoyladenosine biosynthesis protein TsaB"/>
    <property type="match status" value="1"/>
</dbReference>
<protein>
    <recommendedName>
        <fullName evidence="3">tRNA threonylcarbamoyladenosine biosynthesis protein TsaB</fullName>
    </recommendedName>
    <alternativeName>
        <fullName evidence="6">t(6)A37 threonylcarbamoyladenosine biosynthesis protein TsaB</fullName>
    </alternativeName>
</protein>
<dbReference type="AlphaFoldDB" id="A0A0B0HD49"/>
<dbReference type="Pfam" id="PF00814">
    <property type="entry name" value="TsaD"/>
    <property type="match status" value="1"/>
</dbReference>
<dbReference type="PANTHER" id="PTHR11735">
    <property type="entry name" value="TRNA N6-ADENOSINE THREONYLCARBAMOYLTRANSFERASE"/>
    <property type="match status" value="1"/>
</dbReference>
<dbReference type="GO" id="GO:0005829">
    <property type="term" value="C:cytosol"/>
    <property type="evidence" value="ECO:0007669"/>
    <property type="project" value="TreeGrafter"/>
</dbReference>
<dbReference type="GO" id="GO:0006508">
    <property type="term" value="P:proteolysis"/>
    <property type="evidence" value="ECO:0007669"/>
    <property type="project" value="UniProtKB-KW"/>
</dbReference>
<dbReference type="OrthoDB" id="9809995at2"/>
<gene>
    <name evidence="9" type="ORF">BOV88_09555</name>
    <name evidence="8" type="ORF">JV46_19770</name>
</gene>
<dbReference type="InterPro" id="IPR022496">
    <property type="entry name" value="T6A_TsaB"/>
</dbReference>
<dbReference type="EMBL" id="MPNX01000014">
    <property type="protein sequence ID" value="OOY34540.1"/>
    <property type="molecule type" value="Genomic_DNA"/>
</dbReference>
<dbReference type="Gene3D" id="3.30.420.40">
    <property type="match status" value="2"/>
</dbReference>
<reference evidence="9 11" key="2">
    <citation type="submission" date="2016-11" db="EMBL/GenBank/DDBJ databases">
        <title>Mixed transmission modes and dynamic genome evolution in an obligate animal-bacterial symbiosis.</title>
        <authorList>
            <person name="Russell S.L."/>
            <person name="Corbett-Detig R.B."/>
            <person name="Cavanaugh C.M."/>
        </authorList>
    </citation>
    <scope>NUCLEOTIDE SEQUENCE [LARGE SCALE GENOMIC DNA]</scope>
    <source>
        <strain evidence="9">MA-KB16</strain>
    </source>
</reference>
<accession>A0A0B0HD49</accession>
<evidence type="ECO:0000313" key="11">
    <source>
        <dbReference type="Proteomes" id="UP000190962"/>
    </source>
</evidence>
<comment type="caution">
    <text evidence="8">The sequence shown here is derived from an EMBL/GenBank/DDBJ whole genome shotgun (WGS) entry which is preliminary data.</text>
</comment>
<evidence type="ECO:0000313" key="8">
    <source>
        <dbReference type="EMBL" id="KHF25839.1"/>
    </source>
</evidence>
<name>A0A0B0HD49_SOVGS</name>
<evidence type="ECO:0000313" key="10">
    <source>
        <dbReference type="Proteomes" id="UP000030856"/>
    </source>
</evidence>
<dbReference type="GO" id="GO:0002949">
    <property type="term" value="P:tRNA threonylcarbamoyladenosine modification"/>
    <property type="evidence" value="ECO:0007669"/>
    <property type="project" value="InterPro"/>
</dbReference>
<dbReference type="PANTHER" id="PTHR11735:SF11">
    <property type="entry name" value="TRNA THREONYLCARBAMOYLADENOSINE BIOSYNTHESIS PROTEIN TSAB"/>
    <property type="match status" value="1"/>
</dbReference>
<evidence type="ECO:0000313" key="9">
    <source>
        <dbReference type="EMBL" id="OOY34540.1"/>
    </source>
</evidence>
<evidence type="ECO:0000256" key="6">
    <source>
        <dbReference type="ARBA" id="ARBA00032446"/>
    </source>
</evidence>
<keyword evidence="8" id="KW-0645">Protease</keyword>
<keyword evidence="4" id="KW-0963">Cytoplasm</keyword>
<dbReference type="eggNOG" id="COG1214">
    <property type="taxonomic scope" value="Bacteria"/>
</dbReference>
<proteinExistence type="inferred from homology"/>
<dbReference type="NCBIfam" id="TIGR03725">
    <property type="entry name" value="T6A_YeaZ"/>
    <property type="match status" value="1"/>
</dbReference>
<sequence>MKLLAIETSEIACSAALWMNGEVSERFDLVPRRHSELLLPMIDEVLADTGVVKSQLDAIAFSRGPGSFTGVRIATGVAQGLGFALDCPLVPVSTLAGLAQGCYRRLQSARVAVALDARMQEVYWGAYRSDDNGVMRLSGEERCCAPAEVNLDESDWSACGSGWEAYSTDLKKACDGQLGQYDEEPHCHAKDIAMLAATLLREDGGVPAEQAMPVYLRNQVAHVKA</sequence>
<reference evidence="8 10" key="1">
    <citation type="journal article" date="2014" name="BMC Genomics">
        <title>The genome of the intracellular bacterium of the coastal bivalve, Solemya velum: a blueprint for thriving in and out of symbiosis.</title>
        <authorList>
            <person name="Dmytrenko O."/>
            <person name="Russell S.L."/>
            <person name="Loo W.T."/>
            <person name="Fontanez K.M."/>
            <person name="Liao L."/>
            <person name="Roeselers G."/>
            <person name="Sharma R."/>
            <person name="Stewart F.J."/>
            <person name="Newton I.L."/>
            <person name="Woyke T."/>
            <person name="Wu D."/>
            <person name="Lang J.M."/>
            <person name="Eisen J.A."/>
            <person name="Cavanaugh C.M."/>
        </authorList>
    </citation>
    <scope>NUCLEOTIDE SEQUENCE [LARGE SCALE GENOMIC DNA]</scope>
    <source>
        <strain evidence="8 10">WH</strain>
    </source>
</reference>
<evidence type="ECO:0000256" key="3">
    <source>
        <dbReference type="ARBA" id="ARBA00019012"/>
    </source>
</evidence>
<evidence type="ECO:0000256" key="4">
    <source>
        <dbReference type="ARBA" id="ARBA00022490"/>
    </source>
</evidence>
<comment type="similarity">
    <text evidence="2">Belongs to the KAE1 / TsaD family. TsaB subfamily.</text>
</comment>
<dbReference type="GeneID" id="86991386"/>
<keyword evidence="5" id="KW-0819">tRNA processing</keyword>
<dbReference type="CDD" id="cd24032">
    <property type="entry name" value="ASKHA_NBD_TsaB"/>
    <property type="match status" value="1"/>
</dbReference>